<dbReference type="InterPro" id="IPR011992">
    <property type="entry name" value="EF-hand-dom_pair"/>
</dbReference>
<dbReference type="Gene3D" id="1.10.238.10">
    <property type="entry name" value="EF-hand"/>
    <property type="match status" value="1"/>
</dbReference>
<comment type="caution">
    <text evidence="3">The sequence shown here is derived from an EMBL/GenBank/DDBJ whole genome shotgun (WGS) entry which is preliminary data.</text>
</comment>
<feature type="domain" description="EF-hand" evidence="2">
    <location>
        <begin position="1"/>
        <end position="34"/>
    </location>
</feature>
<reference evidence="3" key="1">
    <citation type="submission" date="2024-06" db="EMBL/GenBank/DDBJ databases">
        <authorList>
            <person name="Liu X."/>
            <person name="Lenzi L."/>
            <person name="Haldenby T S."/>
            <person name="Uol C."/>
        </authorList>
    </citation>
    <scope>NUCLEOTIDE SEQUENCE</scope>
</reference>
<dbReference type="GO" id="GO:0030286">
    <property type="term" value="C:dynein complex"/>
    <property type="evidence" value="ECO:0007669"/>
    <property type="project" value="InterPro"/>
</dbReference>
<dbReference type="Gene3D" id="3.30.740.10">
    <property type="entry name" value="Protein Inhibitor Of Neuronal Nitric Oxide Synthase"/>
    <property type="match status" value="1"/>
</dbReference>
<evidence type="ECO:0000259" key="2">
    <source>
        <dbReference type="PROSITE" id="PS50222"/>
    </source>
</evidence>
<sequence length="170" mass="19930">MDAFIDAFLAVDQDGSGTITIPELRNYVQKNNLDSKMVTQWQTLFDPEGTGEITLQKFCDVLGLREAEVRNRFQQSAPRLRKEVRVISGTMSLDDQMTVSEEAFRLLEGRRLAPAEMADRLKQFLDRRYGRMWHVVITKGSNWSSFSHSQRTSFFFQIYEYNYLLWRTPE</sequence>
<gene>
    <name evidence="3" type="ORF">CDAUBV1_LOCUS3347</name>
</gene>
<proteinExistence type="predicted"/>
<organism evidence="3 4">
    <name type="scientific">Calicophoron daubneyi</name>
    <name type="common">Rumen fluke</name>
    <name type="synonym">Paramphistomum daubneyi</name>
    <dbReference type="NCBI Taxonomy" id="300641"/>
    <lineage>
        <taxon>Eukaryota</taxon>
        <taxon>Metazoa</taxon>
        <taxon>Spiralia</taxon>
        <taxon>Lophotrochozoa</taxon>
        <taxon>Platyhelminthes</taxon>
        <taxon>Trematoda</taxon>
        <taxon>Digenea</taxon>
        <taxon>Plagiorchiida</taxon>
        <taxon>Pronocephalata</taxon>
        <taxon>Paramphistomoidea</taxon>
        <taxon>Paramphistomidae</taxon>
        <taxon>Calicophoron</taxon>
    </lineage>
</organism>
<dbReference type="GO" id="GO:0007017">
    <property type="term" value="P:microtubule-based process"/>
    <property type="evidence" value="ECO:0007669"/>
    <property type="project" value="InterPro"/>
</dbReference>
<dbReference type="CDD" id="cd21454">
    <property type="entry name" value="DLC-like_TAL"/>
    <property type="match status" value="1"/>
</dbReference>
<dbReference type="SMART" id="SM01375">
    <property type="entry name" value="Dynein_light"/>
    <property type="match status" value="1"/>
</dbReference>
<dbReference type="InterPro" id="IPR037177">
    <property type="entry name" value="DLC_sf"/>
</dbReference>
<dbReference type="PROSITE" id="PS00018">
    <property type="entry name" value="EF_HAND_1"/>
    <property type="match status" value="1"/>
</dbReference>
<dbReference type="Pfam" id="PF01221">
    <property type="entry name" value="Dynein_light"/>
    <property type="match status" value="1"/>
</dbReference>
<dbReference type="SUPFAM" id="SSF54648">
    <property type="entry name" value="DLC"/>
    <property type="match status" value="1"/>
</dbReference>
<dbReference type="Proteomes" id="UP001497525">
    <property type="component" value="Unassembled WGS sequence"/>
</dbReference>
<evidence type="ECO:0000313" key="4">
    <source>
        <dbReference type="Proteomes" id="UP001497525"/>
    </source>
</evidence>
<dbReference type="SUPFAM" id="SSF47473">
    <property type="entry name" value="EF-hand"/>
    <property type="match status" value="1"/>
</dbReference>
<dbReference type="EMBL" id="CAXLJL010000079">
    <property type="protein sequence ID" value="CAL5131175.1"/>
    <property type="molecule type" value="Genomic_DNA"/>
</dbReference>
<evidence type="ECO:0000313" key="3">
    <source>
        <dbReference type="EMBL" id="CAL5131175.1"/>
    </source>
</evidence>
<protein>
    <recommendedName>
        <fullName evidence="2">EF-hand domain-containing protein</fullName>
    </recommendedName>
</protein>
<dbReference type="PROSITE" id="PS50222">
    <property type="entry name" value="EF_HAND_2"/>
    <property type="match status" value="1"/>
</dbReference>
<accession>A0AAV2T435</accession>
<dbReference type="AlphaFoldDB" id="A0AAV2T435"/>
<dbReference type="InterPro" id="IPR018247">
    <property type="entry name" value="EF_Hand_1_Ca_BS"/>
</dbReference>
<dbReference type="InterPro" id="IPR002048">
    <property type="entry name" value="EF_hand_dom"/>
</dbReference>
<keyword evidence="1" id="KW-0106">Calcium</keyword>
<dbReference type="GO" id="GO:0005509">
    <property type="term" value="F:calcium ion binding"/>
    <property type="evidence" value="ECO:0007669"/>
    <property type="project" value="InterPro"/>
</dbReference>
<dbReference type="InterPro" id="IPR001372">
    <property type="entry name" value="Dynein_light_chain_typ-1/2"/>
</dbReference>
<evidence type="ECO:0000256" key="1">
    <source>
        <dbReference type="ARBA" id="ARBA00022837"/>
    </source>
</evidence>
<name>A0AAV2T435_CALDB</name>